<dbReference type="HOGENOM" id="CLU_020695_2_1_1"/>
<evidence type="ECO:0000256" key="6">
    <source>
        <dbReference type="SAM" id="MobiDB-lite"/>
    </source>
</evidence>
<reference evidence="9" key="4">
    <citation type="submission" date="2025-09" db="UniProtKB">
        <authorList>
            <consortium name="Ensembl"/>
        </authorList>
    </citation>
    <scope>IDENTIFICATION</scope>
</reference>
<dbReference type="InterPro" id="IPR046965">
    <property type="entry name" value="Cyclin_A/B-like"/>
</dbReference>
<dbReference type="InterPro" id="IPR004367">
    <property type="entry name" value="Cyclin_C-dom"/>
</dbReference>
<evidence type="ECO:0000256" key="5">
    <source>
        <dbReference type="RuleBase" id="RU000383"/>
    </source>
</evidence>
<dbReference type="InterPro" id="IPR039361">
    <property type="entry name" value="Cyclin"/>
</dbReference>
<proteinExistence type="inferred from homology"/>
<keyword evidence="3 5" id="KW-0195">Cyclin</keyword>
<dbReference type="CDD" id="cd20507">
    <property type="entry name" value="CYCLIN_CCNB1-like_rpt1"/>
    <property type="match status" value="1"/>
</dbReference>
<evidence type="ECO:0000259" key="8">
    <source>
        <dbReference type="SMART" id="SM01332"/>
    </source>
</evidence>
<dbReference type="GeneTree" id="ENSGT00940000168350"/>
<feature type="compositionally biased region" description="Polar residues" evidence="6">
    <location>
        <begin position="61"/>
        <end position="70"/>
    </location>
</feature>
<dbReference type="GO" id="GO:0016538">
    <property type="term" value="F:cyclin-dependent protein serine/threonine kinase regulator activity"/>
    <property type="evidence" value="ECO:0000318"/>
    <property type="project" value="GO_Central"/>
</dbReference>
<dbReference type="GO" id="GO:0000307">
    <property type="term" value="C:cyclin-dependent protein kinase holoenzyme complex"/>
    <property type="evidence" value="ECO:0000318"/>
    <property type="project" value="GO_Central"/>
</dbReference>
<dbReference type="PIRSF" id="PIRSF001771">
    <property type="entry name" value="Cyclin_A_B_D_E"/>
    <property type="match status" value="1"/>
</dbReference>
<dbReference type="Pfam" id="PF02984">
    <property type="entry name" value="Cyclin_C"/>
    <property type="match status" value="1"/>
</dbReference>
<feature type="domain" description="Cyclin-like" evidence="7">
    <location>
        <begin position="301"/>
        <end position="382"/>
    </location>
</feature>
<feature type="region of interest" description="Disordered" evidence="6">
    <location>
        <begin position="49"/>
        <end position="70"/>
    </location>
</feature>
<dbReference type="CDD" id="cd20509">
    <property type="entry name" value="CYCLIN_CCNB1-like_rpt2"/>
    <property type="match status" value="1"/>
</dbReference>
<dbReference type="PROSITE" id="PS00292">
    <property type="entry name" value="CYCLINS"/>
    <property type="match status" value="1"/>
</dbReference>
<feature type="domain" description="Cyclin C-terminal" evidence="8">
    <location>
        <begin position="297"/>
        <end position="414"/>
    </location>
</feature>
<evidence type="ECO:0000313" key="10">
    <source>
        <dbReference type="Proteomes" id="UP000008144"/>
    </source>
</evidence>
<dbReference type="InterPro" id="IPR048258">
    <property type="entry name" value="Cyclins_cyclin-box"/>
</dbReference>
<dbReference type="SUPFAM" id="SSF47954">
    <property type="entry name" value="Cyclin-like"/>
    <property type="match status" value="2"/>
</dbReference>
<dbReference type="GO" id="GO:0000082">
    <property type="term" value="P:G1/S transition of mitotic cell cycle"/>
    <property type="evidence" value="ECO:0000318"/>
    <property type="project" value="GO_Central"/>
</dbReference>
<feature type="domain" description="Cyclin-like" evidence="7">
    <location>
        <begin position="204"/>
        <end position="288"/>
    </location>
</feature>
<reference evidence="9" key="2">
    <citation type="journal article" date="2008" name="Genome Biol.">
        <title>Improved genome assembly and evidence-based global gene model set for the chordate Ciona intestinalis: new insight into intron and operon populations.</title>
        <authorList>
            <person name="Satou Y."/>
            <person name="Mineta K."/>
            <person name="Ogasawara M."/>
            <person name="Sasakura Y."/>
            <person name="Shoguchi E."/>
            <person name="Ueno K."/>
            <person name="Yamada L."/>
            <person name="Matsumoto J."/>
            <person name="Wasserscheid J."/>
            <person name="Dewar K."/>
            <person name="Wiley G.B."/>
            <person name="Macmil S.L."/>
            <person name="Roe B.A."/>
            <person name="Zeller R.W."/>
            <person name="Hastings K.E."/>
            <person name="Lemaire P."/>
            <person name="Lindquist E."/>
            <person name="Endo T."/>
            <person name="Hotta K."/>
            <person name="Inaba K."/>
        </authorList>
    </citation>
    <scope>NUCLEOTIDE SEQUENCE [LARGE SCALE GENOMIC DNA]</scope>
    <source>
        <strain evidence="9">wild type</strain>
    </source>
</reference>
<dbReference type="InterPro" id="IPR006671">
    <property type="entry name" value="Cyclin_N"/>
</dbReference>
<evidence type="ECO:0000313" key="9">
    <source>
        <dbReference type="Ensembl" id="ENSCINP00000030155.1"/>
    </source>
</evidence>
<dbReference type="STRING" id="7719.ENSCINP00000030155"/>
<organism evidence="9 10">
    <name type="scientific">Ciona intestinalis</name>
    <name type="common">Transparent sea squirt</name>
    <name type="synonym">Ascidia intestinalis</name>
    <dbReference type="NCBI Taxonomy" id="7719"/>
    <lineage>
        <taxon>Eukaryota</taxon>
        <taxon>Metazoa</taxon>
        <taxon>Chordata</taxon>
        <taxon>Tunicata</taxon>
        <taxon>Ascidiacea</taxon>
        <taxon>Phlebobranchia</taxon>
        <taxon>Cionidae</taxon>
        <taxon>Ciona</taxon>
    </lineage>
</organism>
<dbReference type="AlphaFoldDB" id="H2XKH3"/>
<keyword evidence="10" id="KW-1185">Reference proteome</keyword>
<dbReference type="OMA" id="NWINELH"/>
<reference evidence="9" key="3">
    <citation type="submission" date="2025-08" db="UniProtKB">
        <authorList>
            <consortium name="Ensembl"/>
        </authorList>
    </citation>
    <scope>IDENTIFICATION</scope>
</reference>
<dbReference type="Pfam" id="PF00134">
    <property type="entry name" value="Cyclin_N"/>
    <property type="match status" value="1"/>
</dbReference>
<dbReference type="SMART" id="SM01332">
    <property type="entry name" value="Cyclin_C"/>
    <property type="match status" value="1"/>
</dbReference>
<dbReference type="GO" id="GO:0051301">
    <property type="term" value="P:cell division"/>
    <property type="evidence" value="ECO:0007669"/>
    <property type="project" value="UniProtKB-KW"/>
</dbReference>
<keyword evidence="2" id="KW-0132">Cell division</keyword>
<dbReference type="GO" id="GO:0005634">
    <property type="term" value="C:nucleus"/>
    <property type="evidence" value="ECO:0000318"/>
    <property type="project" value="GO_Central"/>
</dbReference>
<dbReference type="GO" id="GO:0005815">
    <property type="term" value="C:microtubule organizing center"/>
    <property type="evidence" value="ECO:0000318"/>
    <property type="project" value="GO_Central"/>
</dbReference>
<accession>H2XKH3</accession>
<name>H2XKH3_CIOIN</name>
<protein>
    <submittedName>
        <fullName evidence="9">Uncharacterized protein</fullName>
    </submittedName>
</protein>
<evidence type="ECO:0000256" key="1">
    <source>
        <dbReference type="ARBA" id="ARBA00006955"/>
    </source>
</evidence>
<dbReference type="SMART" id="SM00385">
    <property type="entry name" value="CYCLIN"/>
    <property type="match status" value="2"/>
</dbReference>
<dbReference type="PANTHER" id="PTHR10177">
    <property type="entry name" value="CYCLINS"/>
    <property type="match status" value="1"/>
</dbReference>
<evidence type="ECO:0000256" key="3">
    <source>
        <dbReference type="ARBA" id="ARBA00023127"/>
    </source>
</evidence>
<evidence type="ECO:0000256" key="2">
    <source>
        <dbReference type="ARBA" id="ARBA00022618"/>
    </source>
</evidence>
<dbReference type="Gene3D" id="1.10.472.10">
    <property type="entry name" value="Cyclin-like"/>
    <property type="match status" value="2"/>
</dbReference>
<dbReference type="FunFam" id="1.10.472.10:FF:000001">
    <property type="entry name" value="G2/mitotic-specific cyclin"/>
    <property type="match status" value="1"/>
</dbReference>
<dbReference type="EMBL" id="EAAA01001874">
    <property type="status" value="NOT_ANNOTATED_CDS"/>
    <property type="molecule type" value="Genomic_DNA"/>
</dbReference>
<dbReference type="InParanoid" id="H2XKH3"/>
<dbReference type="InterPro" id="IPR036915">
    <property type="entry name" value="Cyclin-like_sf"/>
</dbReference>
<keyword evidence="4" id="KW-0131">Cell cycle</keyword>
<evidence type="ECO:0000259" key="7">
    <source>
        <dbReference type="SMART" id="SM00385"/>
    </source>
</evidence>
<reference evidence="10" key="1">
    <citation type="journal article" date="2002" name="Science">
        <title>The draft genome of Ciona intestinalis: insights into chordate and vertebrate origins.</title>
        <authorList>
            <person name="Dehal P."/>
            <person name="Satou Y."/>
            <person name="Campbell R.K."/>
            <person name="Chapman J."/>
            <person name="Degnan B."/>
            <person name="De Tomaso A."/>
            <person name="Davidson B."/>
            <person name="Di Gregorio A."/>
            <person name="Gelpke M."/>
            <person name="Goodstein D.M."/>
            <person name="Harafuji N."/>
            <person name="Hastings K.E."/>
            <person name="Ho I."/>
            <person name="Hotta K."/>
            <person name="Huang W."/>
            <person name="Kawashima T."/>
            <person name="Lemaire P."/>
            <person name="Martinez D."/>
            <person name="Meinertzhagen I.A."/>
            <person name="Necula S."/>
            <person name="Nonaka M."/>
            <person name="Putnam N."/>
            <person name="Rash S."/>
            <person name="Saiga H."/>
            <person name="Satake M."/>
            <person name="Terry A."/>
            <person name="Yamada L."/>
            <person name="Wang H.G."/>
            <person name="Awazu S."/>
            <person name="Azumi K."/>
            <person name="Boore J."/>
            <person name="Branno M."/>
            <person name="Chin-Bow S."/>
            <person name="DeSantis R."/>
            <person name="Doyle S."/>
            <person name="Francino P."/>
            <person name="Keys D.N."/>
            <person name="Haga S."/>
            <person name="Hayashi H."/>
            <person name="Hino K."/>
            <person name="Imai K.S."/>
            <person name="Inaba K."/>
            <person name="Kano S."/>
            <person name="Kobayashi K."/>
            <person name="Kobayashi M."/>
            <person name="Lee B.I."/>
            <person name="Makabe K.W."/>
            <person name="Manohar C."/>
            <person name="Matassi G."/>
            <person name="Medina M."/>
            <person name="Mochizuki Y."/>
            <person name="Mount S."/>
            <person name="Morishita T."/>
            <person name="Miura S."/>
            <person name="Nakayama A."/>
            <person name="Nishizaka S."/>
            <person name="Nomoto H."/>
            <person name="Ohta F."/>
            <person name="Oishi K."/>
            <person name="Rigoutsos I."/>
            <person name="Sano M."/>
            <person name="Sasaki A."/>
            <person name="Sasakura Y."/>
            <person name="Shoguchi E."/>
            <person name="Shin-i T."/>
            <person name="Spagnuolo A."/>
            <person name="Stainier D."/>
            <person name="Suzuki M.M."/>
            <person name="Tassy O."/>
            <person name="Takatori N."/>
            <person name="Tokuoka M."/>
            <person name="Yagi K."/>
            <person name="Yoshizaki F."/>
            <person name="Wada S."/>
            <person name="Zhang C."/>
            <person name="Hyatt P.D."/>
            <person name="Larimer F."/>
            <person name="Detter C."/>
            <person name="Doggett N."/>
            <person name="Glavina T."/>
            <person name="Hawkins T."/>
            <person name="Richardson P."/>
            <person name="Lucas S."/>
            <person name="Kohara Y."/>
            <person name="Levine M."/>
            <person name="Satoh N."/>
            <person name="Rokhsar D.S."/>
        </authorList>
    </citation>
    <scope>NUCLEOTIDE SEQUENCE [LARGE SCALE GENOMIC DNA]</scope>
</reference>
<sequence>SCNLAGKNAIRLMQSIGQENLPAKHGAIIKKRTAIPTTRPALETIDNKKTSKAVGGAKQKMQLQKPTTTRNALKASNIPMKPRTTLQKSVQNKPTLKVNHNKVLSQPKALPTSQPINSVKDSPMLIGSPCKIDTDDLSSNIFDLNLKSNVENIDENDCENPQLCSEFVNDIYHYMLYLESESPIRRNYFKDTGFKPRVRCILVDWLVQVHHRFQLLQETLYLTIAILDRFLQVHPVPKVKLQLAGVTAMLLASKYEEMYAPEVSDFVYITDKAFTQAQILSMEILMLKTINFSLGRPLPLHFLRRNSKAGQVDATQHTLAKYLMELSLVDNDMCHVPPSQLAAGALCLSIKLLEDSEWTPTLEHYSTYTKEDLIPVVCHLAKNLKSAEKSSYQQAVKSKFSSHKMMKIARIDAVKGTMVEELAEQAASHKL</sequence>
<dbReference type="Proteomes" id="UP000008144">
    <property type="component" value="Chromosome 4"/>
</dbReference>
<dbReference type="Ensembl" id="ENSCINT00000035724.1">
    <property type="protein sequence ID" value="ENSCINP00000030155.1"/>
    <property type="gene ID" value="ENSCING00000025012.1"/>
</dbReference>
<evidence type="ECO:0000256" key="4">
    <source>
        <dbReference type="ARBA" id="ARBA00023306"/>
    </source>
</evidence>
<dbReference type="InterPro" id="IPR013763">
    <property type="entry name" value="Cyclin-like_dom"/>
</dbReference>
<comment type="similarity">
    <text evidence="1">Belongs to the cyclin family. Cyclin AB subfamily.</text>
</comment>
<dbReference type="FunCoup" id="H2XKH3">
    <property type="interactions" value="68"/>
</dbReference>
<dbReference type="GO" id="GO:0005737">
    <property type="term" value="C:cytoplasm"/>
    <property type="evidence" value="ECO:0000318"/>
    <property type="project" value="GO_Central"/>
</dbReference>